<accession>A0A377PGW7</accession>
<evidence type="ECO:0000313" key="2">
    <source>
        <dbReference type="EMBL" id="STQ79319.1"/>
    </source>
</evidence>
<name>A0A377PGW7_HAFAL</name>
<proteinExistence type="predicted"/>
<gene>
    <name evidence="2" type="ORF">NCTC8105_01389</name>
</gene>
<sequence>MIANVYLPYFKLHFCWLCSHSRTADVPLQCNSNYVGYNLFFGASEAIRYTLWLTCRGMRNAMSDLEVQLRNSLAALDDLKESFEQQRLVWQQECEGIRMQLEQARQREAALLLKNEQLTRKLVEMGSLPENNPLLKQFKMVGAHIEALAQEATAFNNYISSVSAPETH</sequence>
<evidence type="ECO:0000256" key="1">
    <source>
        <dbReference type="SAM" id="Coils"/>
    </source>
</evidence>
<reference evidence="2 3" key="1">
    <citation type="submission" date="2018-06" db="EMBL/GenBank/DDBJ databases">
        <authorList>
            <consortium name="Pathogen Informatics"/>
            <person name="Doyle S."/>
        </authorList>
    </citation>
    <scope>NUCLEOTIDE SEQUENCE [LARGE SCALE GENOMIC DNA]</scope>
    <source>
        <strain evidence="2 3">NCTC8105</strain>
    </source>
</reference>
<feature type="coiled-coil region" evidence="1">
    <location>
        <begin position="62"/>
        <end position="121"/>
    </location>
</feature>
<keyword evidence="1" id="KW-0175">Coiled coil</keyword>
<dbReference type="Proteomes" id="UP000254821">
    <property type="component" value="Unassembled WGS sequence"/>
</dbReference>
<dbReference type="AlphaFoldDB" id="A0A377PGW7"/>
<dbReference type="EMBL" id="UGHP01000001">
    <property type="protein sequence ID" value="STQ79319.1"/>
    <property type="molecule type" value="Genomic_DNA"/>
</dbReference>
<organism evidence="2 3">
    <name type="scientific">Hafnia alvei</name>
    <dbReference type="NCBI Taxonomy" id="569"/>
    <lineage>
        <taxon>Bacteria</taxon>
        <taxon>Pseudomonadati</taxon>
        <taxon>Pseudomonadota</taxon>
        <taxon>Gammaproteobacteria</taxon>
        <taxon>Enterobacterales</taxon>
        <taxon>Hafniaceae</taxon>
        <taxon>Hafnia</taxon>
    </lineage>
</organism>
<evidence type="ECO:0000313" key="3">
    <source>
        <dbReference type="Proteomes" id="UP000254821"/>
    </source>
</evidence>
<protein>
    <submittedName>
        <fullName evidence="2">Uncharacterized protein</fullName>
    </submittedName>
</protein>